<reference evidence="6 7" key="1">
    <citation type="submission" date="2014-04" db="EMBL/GenBank/DDBJ databases">
        <authorList>
            <consortium name="DOE Joint Genome Institute"/>
            <person name="Kuo A."/>
            <person name="Ruytinx J."/>
            <person name="Rineau F."/>
            <person name="Colpaert J."/>
            <person name="Kohler A."/>
            <person name="Nagy L.G."/>
            <person name="Floudas D."/>
            <person name="Copeland A."/>
            <person name="Barry K.W."/>
            <person name="Cichocki N."/>
            <person name="Veneault-Fourrey C."/>
            <person name="LaButti K."/>
            <person name="Lindquist E.A."/>
            <person name="Lipzen A."/>
            <person name="Lundell T."/>
            <person name="Morin E."/>
            <person name="Murat C."/>
            <person name="Sun H."/>
            <person name="Tunlid A."/>
            <person name="Henrissat B."/>
            <person name="Grigoriev I.V."/>
            <person name="Hibbett D.S."/>
            <person name="Martin F."/>
            <person name="Nordberg H.P."/>
            <person name="Cantor M.N."/>
            <person name="Hua S.X."/>
        </authorList>
    </citation>
    <scope>NUCLEOTIDE SEQUENCE [LARGE SCALE GENOMIC DNA]</scope>
    <source>
        <strain evidence="6 7">UH-Slu-Lm8-n1</strain>
    </source>
</reference>
<organism evidence="6 7">
    <name type="scientific">Suillus luteus UH-Slu-Lm8-n1</name>
    <dbReference type="NCBI Taxonomy" id="930992"/>
    <lineage>
        <taxon>Eukaryota</taxon>
        <taxon>Fungi</taxon>
        <taxon>Dikarya</taxon>
        <taxon>Basidiomycota</taxon>
        <taxon>Agaricomycotina</taxon>
        <taxon>Agaricomycetes</taxon>
        <taxon>Agaricomycetidae</taxon>
        <taxon>Boletales</taxon>
        <taxon>Suillineae</taxon>
        <taxon>Suillaceae</taxon>
        <taxon>Suillus</taxon>
    </lineage>
</organism>
<dbReference type="PANTHER" id="PTHR43400">
    <property type="entry name" value="FUMARATE REDUCTASE"/>
    <property type="match status" value="1"/>
</dbReference>
<feature type="domain" description="FAD-dependent oxidoreductase 2 FAD-binding" evidence="5">
    <location>
        <begin position="6"/>
        <end position="491"/>
    </location>
</feature>
<keyword evidence="4" id="KW-0560">Oxidoreductase</keyword>
<evidence type="ECO:0000259" key="5">
    <source>
        <dbReference type="Pfam" id="PF00890"/>
    </source>
</evidence>
<dbReference type="Pfam" id="PF00890">
    <property type="entry name" value="FAD_binding_2"/>
    <property type="match status" value="1"/>
</dbReference>
<gene>
    <name evidence="6" type="ORF">CY34DRAFT_766115</name>
</gene>
<dbReference type="AlphaFoldDB" id="A0A0D0BN09"/>
<dbReference type="SUPFAM" id="SSF51905">
    <property type="entry name" value="FAD/NAD(P)-binding domain"/>
    <property type="match status" value="1"/>
</dbReference>
<dbReference type="SUPFAM" id="SSF56425">
    <property type="entry name" value="Succinate dehydrogenase/fumarate reductase flavoprotein, catalytic domain"/>
    <property type="match status" value="1"/>
</dbReference>
<dbReference type="STRING" id="930992.A0A0D0BN09"/>
<evidence type="ECO:0000256" key="3">
    <source>
        <dbReference type="ARBA" id="ARBA00022827"/>
    </source>
</evidence>
<evidence type="ECO:0000256" key="4">
    <source>
        <dbReference type="ARBA" id="ARBA00023002"/>
    </source>
</evidence>
<dbReference type="NCBIfam" id="NF006130">
    <property type="entry name" value="PRK08274.1"/>
    <property type="match status" value="1"/>
</dbReference>
<reference evidence="7" key="2">
    <citation type="submission" date="2015-01" db="EMBL/GenBank/DDBJ databases">
        <title>Evolutionary Origins and Diversification of the Mycorrhizal Mutualists.</title>
        <authorList>
            <consortium name="DOE Joint Genome Institute"/>
            <consortium name="Mycorrhizal Genomics Consortium"/>
            <person name="Kohler A."/>
            <person name="Kuo A."/>
            <person name="Nagy L.G."/>
            <person name="Floudas D."/>
            <person name="Copeland A."/>
            <person name="Barry K.W."/>
            <person name="Cichocki N."/>
            <person name="Veneault-Fourrey C."/>
            <person name="LaButti K."/>
            <person name="Lindquist E.A."/>
            <person name="Lipzen A."/>
            <person name="Lundell T."/>
            <person name="Morin E."/>
            <person name="Murat C."/>
            <person name="Riley R."/>
            <person name="Ohm R."/>
            <person name="Sun H."/>
            <person name="Tunlid A."/>
            <person name="Henrissat B."/>
            <person name="Grigoriev I.V."/>
            <person name="Hibbett D.S."/>
            <person name="Martin F."/>
        </authorList>
    </citation>
    <scope>NUCLEOTIDE SEQUENCE [LARGE SCALE GENOMIC DNA]</scope>
    <source>
        <strain evidence="7">UH-Slu-Lm8-n1</strain>
    </source>
</reference>
<keyword evidence="3" id="KW-0274">FAD</keyword>
<dbReference type="InParanoid" id="A0A0D0BN09"/>
<dbReference type="PANTHER" id="PTHR43400:SF7">
    <property type="entry name" value="FAD-DEPENDENT OXIDOREDUCTASE 2 FAD BINDING DOMAIN-CONTAINING PROTEIN"/>
    <property type="match status" value="1"/>
</dbReference>
<sequence>MSTHYDCIVVGSGHAGCSAALAAVEGGCTSVLIVEKAPRDWVGGNGYFTAGAHRTVHGGLQDLLPIVRNVTPEQASKIDMDPYTVEDFTGDIKRLGQDKPDAKLVKSMVESSREAVEWLARIIGVPFILSFHRQAYEVNGRQKFWGGMALSTEDGGKGLIKAHTKALEKAGVEIWFESPAVRLRVEKGTIAGLVVQTDGKELNLSSSSVVLAAGGYESSSELRAKYLGSEWERARVRGTPYNTGDGFAMAEAVGAKLVGDWAGCHSTCWDANAPANAGDRELSNQFTKSGYPLGIMVNIYGQRFVDEGQDFRNFTYAKFGRQILLQPEGCAFQIWGADMIPFLRKEEYGDEIVEKIFAGNMEELADKLLEKGLKNKGCFLKTVNDYNAAIQNHRAEYPTLGWDPTVKDGLSTQSTTVALELPKSNWALPIDQGPFLAVKVACGITFTFGGLAIDPDTAGVLSKETDAPIKGLFCTGEMVGGLFHNNYPGGSGLTAGAVFGRKAGGQAAKLAGKSVK</sequence>
<dbReference type="Gene3D" id="3.50.50.60">
    <property type="entry name" value="FAD/NAD(P)-binding domain"/>
    <property type="match status" value="1"/>
</dbReference>
<protein>
    <recommendedName>
        <fullName evidence="5">FAD-dependent oxidoreductase 2 FAD-binding domain-containing protein</fullName>
    </recommendedName>
</protein>
<evidence type="ECO:0000256" key="1">
    <source>
        <dbReference type="ARBA" id="ARBA00001974"/>
    </source>
</evidence>
<dbReference type="HOGENOM" id="CLU_011398_4_6_1"/>
<accession>A0A0D0BN09</accession>
<keyword evidence="7" id="KW-1185">Reference proteome</keyword>
<dbReference type="InterPro" id="IPR036188">
    <property type="entry name" value="FAD/NAD-bd_sf"/>
</dbReference>
<evidence type="ECO:0000313" key="7">
    <source>
        <dbReference type="Proteomes" id="UP000054485"/>
    </source>
</evidence>
<dbReference type="InterPro" id="IPR027477">
    <property type="entry name" value="Succ_DH/fumarate_Rdtase_cat_sf"/>
</dbReference>
<name>A0A0D0BN09_9AGAM</name>
<evidence type="ECO:0000313" key="6">
    <source>
        <dbReference type="EMBL" id="KIK47217.1"/>
    </source>
</evidence>
<comment type="cofactor">
    <cofactor evidence="1">
        <name>FAD</name>
        <dbReference type="ChEBI" id="CHEBI:57692"/>
    </cofactor>
</comment>
<dbReference type="GO" id="GO:0016491">
    <property type="term" value="F:oxidoreductase activity"/>
    <property type="evidence" value="ECO:0007669"/>
    <property type="project" value="UniProtKB-KW"/>
</dbReference>
<keyword evidence="2" id="KW-0285">Flavoprotein</keyword>
<dbReference type="InterPro" id="IPR003953">
    <property type="entry name" value="FAD-dep_OxRdtase_2_FAD-bd"/>
</dbReference>
<dbReference type="OrthoDB" id="7777654at2759"/>
<dbReference type="EMBL" id="KN835149">
    <property type="protein sequence ID" value="KIK47217.1"/>
    <property type="molecule type" value="Genomic_DNA"/>
</dbReference>
<evidence type="ECO:0000256" key="2">
    <source>
        <dbReference type="ARBA" id="ARBA00022630"/>
    </source>
</evidence>
<dbReference type="Gene3D" id="3.90.700.10">
    <property type="entry name" value="Succinate dehydrogenase/fumarate reductase flavoprotein, catalytic domain"/>
    <property type="match status" value="1"/>
</dbReference>
<dbReference type="Proteomes" id="UP000054485">
    <property type="component" value="Unassembled WGS sequence"/>
</dbReference>
<dbReference type="InterPro" id="IPR050315">
    <property type="entry name" value="FAD-oxidoreductase_2"/>
</dbReference>
<proteinExistence type="predicted"/>